<protein>
    <submittedName>
        <fullName evidence="2">Uncharacterized protein</fullName>
    </submittedName>
</protein>
<dbReference type="EMBL" id="UFSM01000001">
    <property type="protein sequence ID" value="SUU89251.1"/>
    <property type="molecule type" value="Genomic_DNA"/>
</dbReference>
<feature type="region of interest" description="Disordered" evidence="1">
    <location>
        <begin position="46"/>
        <end position="82"/>
    </location>
</feature>
<gene>
    <name evidence="2" type="ORF">NCTC10684_02485</name>
</gene>
<organism evidence="2 3">
    <name type="scientific">Aminobacter aminovorans</name>
    <name type="common">Chelatobacter heintzii</name>
    <dbReference type="NCBI Taxonomy" id="83263"/>
    <lineage>
        <taxon>Bacteria</taxon>
        <taxon>Pseudomonadati</taxon>
        <taxon>Pseudomonadota</taxon>
        <taxon>Alphaproteobacteria</taxon>
        <taxon>Hyphomicrobiales</taxon>
        <taxon>Phyllobacteriaceae</taxon>
        <taxon>Aminobacter</taxon>
    </lineage>
</organism>
<dbReference type="Proteomes" id="UP000254701">
    <property type="component" value="Unassembled WGS sequence"/>
</dbReference>
<feature type="compositionally biased region" description="Basic and acidic residues" evidence="1">
    <location>
        <begin position="46"/>
        <end position="63"/>
    </location>
</feature>
<evidence type="ECO:0000313" key="2">
    <source>
        <dbReference type="EMBL" id="SUU89251.1"/>
    </source>
</evidence>
<reference evidence="2 3" key="1">
    <citation type="submission" date="2018-06" db="EMBL/GenBank/DDBJ databases">
        <authorList>
            <consortium name="Pathogen Informatics"/>
            <person name="Doyle S."/>
        </authorList>
    </citation>
    <scope>NUCLEOTIDE SEQUENCE [LARGE SCALE GENOMIC DNA]</scope>
    <source>
        <strain evidence="2 3">NCTC10684</strain>
    </source>
</reference>
<accession>A0A380WJZ8</accession>
<sequence length="174" mass="19628">MAVSRKQEERALSEDEWKLVQNSHHPAVQDLSDAELRDLLKAVRERRDRAQGEANRQRREMRGKAAAKGVQPATKDHGTKAKLGVLAMSMRRLNGEHERRRQLAARIDLVENARHALALAKEKKPARGADFNTRQAHLGMRAVENAKVKSLARPMERGRLRKAAAVAQAKRDAR</sequence>
<evidence type="ECO:0000313" key="3">
    <source>
        <dbReference type="Proteomes" id="UP000254701"/>
    </source>
</evidence>
<dbReference type="OrthoDB" id="7949760at2"/>
<evidence type="ECO:0000256" key="1">
    <source>
        <dbReference type="SAM" id="MobiDB-lite"/>
    </source>
</evidence>
<proteinExistence type="predicted"/>
<name>A0A380WJZ8_AMIAI</name>
<dbReference type="AlphaFoldDB" id="A0A380WJZ8"/>
<feature type="region of interest" description="Disordered" evidence="1">
    <location>
        <begin position="149"/>
        <end position="174"/>
    </location>
</feature>
<dbReference type="RefSeq" id="WP_115733752.1">
    <property type="nucleotide sequence ID" value="NZ_BAAAVY010000002.1"/>
</dbReference>